<dbReference type="AlphaFoldDB" id="A0A5C6E4Z1"/>
<protein>
    <submittedName>
        <fullName evidence="1">Capsule polysaccharide biosynthesis protein</fullName>
    </submittedName>
</protein>
<dbReference type="EMBL" id="SJPY01000002">
    <property type="protein sequence ID" value="TWU43988.1"/>
    <property type="molecule type" value="Genomic_DNA"/>
</dbReference>
<comment type="caution">
    <text evidence="1">The sequence shown here is derived from an EMBL/GenBank/DDBJ whole genome shotgun (WGS) entry which is preliminary data.</text>
</comment>
<organism evidence="1 2">
    <name type="scientific">Novipirellula aureliae</name>
    <dbReference type="NCBI Taxonomy" id="2527966"/>
    <lineage>
        <taxon>Bacteria</taxon>
        <taxon>Pseudomonadati</taxon>
        <taxon>Planctomycetota</taxon>
        <taxon>Planctomycetia</taxon>
        <taxon>Pirellulales</taxon>
        <taxon>Pirellulaceae</taxon>
        <taxon>Novipirellula</taxon>
    </lineage>
</organism>
<dbReference type="Proteomes" id="UP000315471">
    <property type="component" value="Unassembled WGS sequence"/>
</dbReference>
<dbReference type="OrthoDB" id="274536at2"/>
<name>A0A5C6E4Z1_9BACT</name>
<gene>
    <name evidence="1" type="ORF">Q31b_15220</name>
</gene>
<accession>A0A5C6E4Z1</accession>
<dbReference type="RefSeq" id="WP_146599030.1">
    <property type="nucleotide sequence ID" value="NZ_SJPY01000002.1"/>
</dbReference>
<proteinExistence type="predicted"/>
<keyword evidence="2" id="KW-1185">Reference proteome</keyword>
<reference evidence="1 2" key="1">
    <citation type="submission" date="2019-02" db="EMBL/GenBank/DDBJ databases">
        <title>Deep-cultivation of Planctomycetes and their phenomic and genomic characterization uncovers novel biology.</title>
        <authorList>
            <person name="Wiegand S."/>
            <person name="Jogler M."/>
            <person name="Boedeker C."/>
            <person name="Pinto D."/>
            <person name="Vollmers J."/>
            <person name="Rivas-Marin E."/>
            <person name="Kohn T."/>
            <person name="Peeters S.H."/>
            <person name="Heuer A."/>
            <person name="Rast P."/>
            <person name="Oberbeckmann S."/>
            <person name="Bunk B."/>
            <person name="Jeske O."/>
            <person name="Meyerdierks A."/>
            <person name="Storesund J.E."/>
            <person name="Kallscheuer N."/>
            <person name="Luecker S."/>
            <person name="Lage O.M."/>
            <person name="Pohl T."/>
            <person name="Merkel B.J."/>
            <person name="Hornburger P."/>
            <person name="Mueller R.-W."/>
            <person name="Bruemmer F."/>
            <person name="Labrenz M."/>
            <person name="Spormann A.M."/>
            <person name="Op Den Camp H."/>
            <person name="Overmann J."/>
            <person name="Amann R."/>
            <person name="Jetten M.S.M."/>
            <person name="Mascher T."/>
            <person name="Medema M.H."/>
            <person name="Devos D.P."/>
            <person name="Kaster A.-K."/>
            <person name="Ovreas L."/>
            <person name="Rohde M."/>
            <person name="Galperin M.Y."/>
            <person name="Jogler C."/>
        </authorList>
    </citation>
    <scope>NUCLEOTIDE SEQUENCE [LARGE SCALE GENOMIC DNA]</scope>
    <source>
        <strain evidence="1 2">Q31b</strain>
    </source>
</reference>
<sequence length="483" mass="55003">MNVVFTFLVDWTHHLATELELLHKHIEQGDSVAILTCLNDVPSCITQPSASLAGCRRCIELRQKAIGLLPESVRMNSLSEFLTPEDYQEEGLIDPSFKDIEHAKHFRVDDWDCGYAAVSTTIHNFRDHNLSTPESQNAYRGLVISGFRAHRAMSHYLSSHKDVDRVYLFNGRFAMARGIMRACQRQGVDAYMHERGANNTKYQLFKNHLPHDRPPFLESLNDAWHSADPEVRETEGATFFTNRRMGIEDGWTSFTKKQRTGFLPESWDPAQRNLVIFNSSEDEFIGIGEEWKNPIYPSQGIAIQQIANDLQNTGMKIYVRMHPNLSGVNNSDTDLIKLLDGKGVEIILPESRISTYDLIGHAEKVLSFGSTVGVEANYWGTPSVLAGMSFYRELGATYNAQSHQDVLELLQAKLSPKHRLGALQYGYYLRTFGIPFEYYKANSFHSGCYQGQQFPPSTRRTKRSQRIINTGRSLFRNYFRKAG</sequence>
<evidence type="ECO:0000313" key="2">
    <source>
        <dbReference type="Proteomes" id="UP000315471"/>
    </source>
</evidence>
<evidence type="ECO:0000313" key="1">
    <source>
        <dbReference type="EMBL" id="TWU43988.1"/>
    </source>
</evidence>